<dbReference type="EMBL" id="BARV01002949">
    <property type="protein sequence ID" value="GAH97913.1"/>
    <property type="molecule type" value="Genomic_DNA"/>
</dbReference>
<feature type="domain" description="Pyruvate carboxyltransferase" evidence="2">
    <location>
        <begin position="1"/>
        <end position="168"/>
    </location>
</feature>
<evidence type="ECO:0000313" key="3">
    <source>
        <dbReference type="EMBL" id="GAH97913.1"/>
    </source>
</evidence>
<reference evidence="3" key="1">
    <citation type="journal article" date="2014" name="Front. Microbiol.">
        <title>High frequency of phylogenetically diverse reductive dehalogenase-homologous genes in deep subseafloor sedimentary metagenomes.</title>
        <authorList>
            <person name="Kawai M."/>
            <person name="Futagami T."/>
            <person name="Toyoda A."/>
            <person name="Takaki Y."/>
            <person name="Nishi S."/>
            <person name="Hori S."/>
            <person name="Arai W."/>
            <person name="Tsubouchi T."/>
            <person name="Morono Y."/>
            <person name="Uchiyama I."/>
            <person name="Ito T."/>
            <person name="Fujiyama A."/>
            <person name="Inagaki F."/>
            <person name="Takami H."/>
        </authorList>
    </citation>
    <scope>NUCLEOTIDE SEQUENCE</scope>
    <source>
        <strain evidence="3">Expedition CK06-06</strain>
    </source>
</reference>
<dbReference type="PROSITE" id="PS50991">
    <property type="entry name" value="PYR_CT"/>
    <property type="match status" value="1"/>
</dbReference>
<dbReference type="InterPro" id="IPR000891">
    <property type="entry name" value="PYR_CT"/>
</dbReference>
<accession>X1LUV3</accession>
<gene>
    <name evidence="3" type="ORF">S06H3_07311</name>
</gene>
<dbReference type="PANTHER" id="PTHR42880">
    <property type="entry name" value="HOMOCITRATE SYNTHASE"/>
    <property type="match status" value="1"/>
</dbReference>
<feature type="non-terminal residue" evidence="3">
    <location>
        <position position="1"/>
    </location>
</feature>
<dbReference type="Gene3D" id="3.20.20.70">
    <property type="entry name" value="Aldolase class I"/>
    <property type="match status" value="1"/>
</dbReference>
<dbReference type="GO" id="GO:0016740">
    <property type="term" value="F:transferase activity"/>
    <property type="evidence" value="ECO:0007669"/>
    <property type="project" value="UniProtKB-KW"/>
</dbReference>
<comment type="caution">
    <text evidence="3">The sequence shown here is derived from an EMBL/GenBank/DDBJ whole genome shotgun (WGS) entry which is preliminary data.</text>
</comment>
<organism evidence="3">
    <name type="scientific">marine sediment metagenome</name>
    <dbReference type="NCBI Taxonomy" id="412755"/>
    <lineage>
        <taxon>unclassified sequences</taxon>
        <taxon>metagenomes</taxon>
        <taxon>ecological metagenomes</taxon>
    </lineage>
</organism>
<proteinExistence type="predicted"/>
<dbReference type="InterPro" id="IPR013785">
    <property type="entry name" value="Aldolase_TIM"/>
</dbReference>
<name>X1LUV3_9ZZZZ</name>
<dbReference type="AlphaFoldDB" id="X1LUV3"/>
<evidence type="ECO:0000259" key="2">
    <source>
        <dbReference type="PROSITE" id="PS50991"/>
    </source>
</evidence>
<dbReference type="Pfam" id="PF00682">
    <property type="entry name" value="HMGL-like"/>
    <property type="match status" value="1"/>
</dbReference>
<evidence type="ECO:0000256" key="1">
    <source>
        <dbReference type="ARBA" id="ARBA00022679"/>
    </source>
</evidence>
<dbReference type="PANTHER" id="PTHR42880:SF1">
    <property type="entry name" value="ISOPROPYLMALATE_HOMOCITRATE_CITRAMALATE SYNTHASE FAMILY PROTEIN"/>
    <property type="match status" value="1"/>
</dbReference>
<dbReference type="SUPFAM" id="SSF51569">
    <property type="entry name" value="Aldolase"/>
    <property type="match status" value="1"/>
</dbReference>
<keyword evidence="1" id="KW-0808">Transferase</keyword>
<sequence length="206" mass="21968">STSDQMLKGKFQGKKKRDDLITEMVAAVDAAKALGVETVGVNAEDASRTDLDFLIKFGLAAKEHGADRLRYCDTLGYDNPFTIYETTRALAENTGMSIEIHCHSDLGMAVGNSIAGAKGAVDGGQDVYINTTINGVGERAGNADLVAVVLAITKSKSFAEKYQLGESYSVTEGKQGKDANSGMFNGMQSSGKIQLSFIQLSYYLGR</sequence>
<protein>
    <recommendedName>
        <fullName evidence="2">Pyruvate carboxyltransferase domain-containing protein</fullName>
    </recommendedName>
</protein>